<accession>C4JNE8</accession>
<dbReference type="VEuPathDB" id="FungiDB:UREG_04354"/>
<dbReference type="RefSeq" id="XP_002544837.1">
    <property type="nucleotide sequence ID" value="XM_002544791.1"/>
</dbReference>
<evidence type="ECO:0000313" key="2">
    <source>
        <dbReference type="Proteomes" id="UP000002058"/>
    </source>
</evidence>
<dbReference type="KEGG" id="ure:UREG_04354"/>
<sequence>MLGVSKLREEFPLLLHRHKRIEPVVMQHKRHVAAGRCREWPLWAQASLPVIPESNKLRGGSESQGTGLLLLLPILVDAFVYIPSHPSYSVNKPLYEIYEATTRQHSLIRPWIISPVSPSQAASILDPTSHDILYLRGQASKAAGYMISHSIGKAPPPTSY</sequence>
<organism evidence="1 2">
    <name type="scientific">Uncinocarpus reesii (strain UAMH 1704)</name>
    <dbReference type="NCBI Taxonomy" id="336963"/>
    <lineage>
        <taxon>Eukaryota</taxon>
        <taxon>Fungi</taxon>
        <taxon>Dikarya</taxon>
        <taxon>Ascomycota</taxon>
        <taxon>Pezizomycotina</taxon>
        <taxon>Eurotiomycetes</taxon>
        <taxon>Eurotiomycetidae</taxon>
        <taxon>Onygenales</taxon>
        <taxon>Onygenaceae</taxon>
        <taxon>Uncinocarpus</taxon>
    </lineage>
</organism>
<dbReference type="Proteomes" id="UP000002058">
    <property type="component" value="Unassembled WGS sequence"/>
</dbReference>
<reference evidence="2" key="1">
    <citation type="journal article" date="2009" name="Genome Res.">
        <title>Comparative genomic analyses of the human fungal pathogens Coccidioides and their relatives.</title>
        <authorList>
            <person name="Sharpton T.J."/>
            <person name="Stajich J.E."/>
            <person name="Rounsley S.D."/>
            <person name="Gardner M.J."/>
            <person name="Wortman J.R."/>
            <person name="Jordar V.S."/>
            <person name="Maiti R."/>
            <person name="Kodira C.D."/>
            <person name="Neafsey D.E."/>
            <person name="Zeng Q."/>
            <person name="Hung C.-Y."/>
            <person name="McMahan C."/>
            <person name="Muszewska A."/>
            <person name="Grynberg M."/>
            <person name="Mandel M.A."/>
            <person name="Kellner E.M."/>
            <person name="Barker B.M."/>
            <person name="Galgiani J.N."/>
            <person name="Orbach M.J."/>
            <person name="Kirkland T.N."/>
            <person name="Cole G.T."/>
            <person name="Henn M.R."/>
            <person name="Birren B.W."/>
            <person name="Taylor J.W."/>
        </authorList>
    </citation>
    <scope>NUCLEOTIDE SEQUENCE [LARGE SCALE GENOMIC DNA]</scope>
    <source>
        <strain evidence="2">UAMH 1704</strain>
    </source>
</reference>
<protein>
    <submittedName>
        <fullName evidence="1">Uncharacterized protein</fullName>
    </submittedName>
</protein>
<evidence type="ECO:0000313" key="1">
    <source>
        <dbReference type="EMBL" id="EEP79508.1"/>
    </source>
</evidence>
<name>C4JNE8_UNCRE</name>
<dbReference type="GeneID" id="8438340"/>
<proteinExistence type="predicted"/>
<dbReference type="HOGENOM" id="CLU_1653452_0_0_1"/>
<gene>
    <name evidence="1" type="ORF">UREG_04354</name>
</gene>
<dbReference type="EMBL" id="CH476616">
    <property type="protein sequence ID" value="EEP79508.1"/>
    <property type="molecule type" value="Genomic_DNA"/>
</dbReference>
<keyword evidence="2" id="KW-1185">Reference proteome</keyword>
<dbReference type="AlphaFoldDB" id="C4JNE8"/>
<dbReference type="InParanoid" id="C4JNE8"/>